<evidence type="ECO:0000313" key="6">
    <source>
        <dbReference type="EMBL" id="MEE4583090.1"/>
    </source>
</evidence>
<name>A0ABD5J541_9ACTN</name>
<evidence type="ECO:0000256" key="1">
    <source>
        <dbReference type="ARBA" id="ARBA00001957"/>
    </source>
</evidence>
<feature type="compositionally biased region" description="Low complexity" evidence="4">
    <location>
        <begin position="448"/>
        <end position="465"/>
    </location>
</feature>
<feature type="domain" description="Carrier" evidence="5">
    <location>
        <begin position="465"/>
        <end position="540"/>
    </location>
</feature>
<dbReference type="PANTHER" id="PTHR45527">
    <property type="entry name" value="NONRIBOSOMAL PEPTIDE SYNTHETASE"/>
    <property type="match status" value="1"/>
</dbReference>
<evidence type="ECO:0000256" key="3">
    <source>
        <dbReference type="ARBA" id="ARBA00022553"/>
    </source>
</evidence>
<comment type="cofactor">
    <cofactor evidence="1">
        <name>pantetheine 4'-phosphate</name>
        <dbReference type="ChEBI" id="CHEBI:47942"/>
    </cofactor>
</comment>
<dbReference type="AlphaFoldDB" id="A0ABD5J541"/>
<dbReference type="SUPFAM" id="SSF47336">
    <property type="entry name" value="ACP-like"/>
    <property type="match status" value="1"/>
</dbReference>
<dbReference type="InterPro" id="IPR020806">
    <property type="entry name" value="PKS_PP-bd"/>
</dbReference>
<evidence type="ECO:0000256" key="4">
    <source>
        <dbReference type="SAM" id="MobiDB-lite"/>
    </source>
</evidence>
<dbReference type="Pfam" id="PF00550">
    <property type="entry name" value="PP-binding"/>
    <property type="match status" value="1"/>
</dbReference>
<accession>A0ABD5J541</accession>
<dbReference type="Proteomes" id="UP001354649">
    <property type="component" value="Unassembled WGS sequence"/>
</dbReference>
<dbReference type="GO" id="GO:0017000">
    <property type="term" value="P:antibiotic biosynthetic process"/>
    <property type="evidence" value="ECO:0007669"/>
    <property type="project" value="UniProtKB-ARBA"/>
</dbReference>
<dbReference type="Gene3D" id="3.30.559.10">
    <property type="entry name" value="Chloramphenicol acetyltransferase-like domain"/>
    <property type="match status" value="1"/>
</dbReference>
<gene>
    <name evidence="6" type="ORF">V2K49_07905</name>
</gene>
<evidence type="ECO:0000259" key="5">
    <source>
        <dbReference type="PROSITE" id="PS50075"/>
    </source>
</evidence>
<keyword evidence="3" id="KW-0597">Phosphoprotein</keyword>
<keyword evidence="2" id="KW-0596">Phosphopantetheine</keyword>
<dbReference type="SUPFAM" id="SSF52777">
    <property type="entry name" value="CoA-dependent acyltransferases"/>
    <property type="match status" value="2"/>
</dbReference>
<protein>
    <submittedName>
        <fullName evidence="6">Condensation domain-containing protein</fullName>
    </submittedName>
</protein>
<dbReference type="Gene3D" id="3.30.559.30">
    <property type="entry name" value="Nonribosomal peptide synthetase, condensation domain"/>
    <property type="match status" value="1"/>
</dbReference>
<dbReference type="InterPro" id="IPR001242">
    <property type="entry name" value="Condensation_dom"/>
</dbReference>
<dbReference type="Gene3D" id="3.40.50.1820">
    <property type="entry name" value="alpha/beta hydrolase"/>
    <property type="match status" value="1"/>
</dbReference>
<dbReference type="InterPro" id="IPR029058">
    <property type="entry name" value="AB_hydrolase_fold"/>
</dbReference>
<dbReference type="Pfam" id="PF00668">
    <property type="entry name" value="Condensation"/>
    <property type="match status" value="1"/>
</dbReference>
<feature type="region of interest" description="Disordered" evidence="4">
    <location>
        <begin position="441"/>
        <end position="465"/>
    </location>
</feature>
<dbReference type="InterPro" id="IPR036736">
    <property type="entry name" value="ACP-like_sf"/>
</dbReference>
<dbReference type="PROSITE" id="PS50075">
    <property type="entry name" value="CARRIER"/>
    <property type="match status" value="1"/>
</dbReference>
<evidence type="ECO:0000256" key="2">
    <source>
        <dbReference type="ARBA" id="ARBA00022450"/>
    </source>
</evidence>
<dbReference type="GO" id="GO:0008610">
    <property type="term" value="P:lipid biosynthetic process"/>
    <property type="evidence" value="ECO:0007669"/>
    <property type="project" value="UniProtKB-ARBA"/>
</dbReference>
<feature type="region of interest" description="Disordered" evidence="4">
    <location>
        <begin position="1"/>
        <end position="25"/>
    </location>
</feature>
<comment type="caution">
    <text evidence="6">The sequence shown here is derived from an EMBL/GenBank/DDBJ whole genome shotgun (WGS) entry which is preliminary data.</text>
</comment>
<dbReference type="InterPro" id="IPR009081">
    <property type="entry name" value="PP-bd_ACP"/>
</dbReference>
<dbReference type="InterPro" id="IPR006162">
    <property type="entry name" value="Ppantetheine_attach_site"/>
</dbReference>
<proteinExistence type="predicted"/>
<dbReference type="InterPro" id="IPR023213">
    <property type="entry name" value="CAT-like_dom_sf"/>
</dbReference>
<reference evidence="6 7" key="1">
    <citation type="submission" date="2023-11" db="EMBL/GenBank/DDBJ databases">
        <title>30 novel species of actinomycetes from the DSMZ collection.</title>
        <authorList>
            <person name="Nouioui I."/>
        </authorList>
    </citation>
    <scope>NUCLEOTIDE SEQUENCE [LARGE SCALE GENOMIC DNA]</scope>
    <source>
        <strain evidence="6 7">DSM 41602</strain>
    </source>
</reference>
<dbReference type="PANTHER" id="PTHR45527:SF1">
    <property type="entry name" value="FATTY ACID SYNTHASE"/>
    <property type="match status" value="1"/>
</dbReference>
<sequence>MTAGPGHAVGVEPRSHHGAAPRAVPASPAQERVWFASRMAPDASAYRIVDELVVHAEVTETDLRRAFALLVRRHEALRTALRIVDGRLTQYVLPRIDLVLRHVDLTGVDDAQQADTRRFRATELVSRPFDLERAPLWRAELLALGEREWAVVFAAHHVVYDAASRFNLHAELTEICAAAEQGREPKLPELPLSYTGYARRERDRLSPRRRTELAAYWRARLARLPPVHRLPLDHPRPAARTFVGAEVRAGLPPEVTASLPGSARRLGTEPVMLCLAAYVALLHRHSGQEDIVVGLPVTGRRQADVLPMIGTFVNMLVVRVDAGGAPTFAELVGRVRSAAHVEDRYDIPFQTFVELLPVPRLPGVPPLYQLAFNHVPSGGGLGAASSSSAGCEDDLLLDITADTVRIEYNVALVEKSTADALLADYLALLVAGVSEVDMPLPRLPAAPRPGGTPATPPTRTAAGGTPRTATAKLVAEVWSVVLGTAVTDVHDDFFHLGGHSVQALRMLARLAADHDVELSIQAFFADPTVAGLATELARKRPRRTAWR</sequence>
<dbReference type="PROSITE" id="PS00012">
    <property type="entry name" value="PHOSPHOPANTETHEINE"/>
    <property type="match status" value="1"/>
</dbReference>
<dbReference type="EMBL" id="JAZBJQ010000004">
    <property type="protein sequence ID" value="MEE4583090.1"/>
    <property type="molecule type" value="Genomic_DNA"/>
</dbReference>
<dbReference type="CDD" id="cd19531">
    <property type="entry name" value="LCL_NRPS-like"/>
    <property type="match status" value="1"/>
</dbReference>
<organism evidence="6 7">
    <name type="scientific">Streptomyces antimycoticus</name>
    <dbReference type="NCBI Taxonomy" id="68175"/>
    <lineage>
        <taxon>Bacteria</taxon>
        <taxon>Bacillati</taxon>
        <taxon>Actinomycetota</taxon>
        <taxon>Actinomycetes</taxon>
        <taxon>Kitasatosporales</taxon>
        <taxon>Streptomycetaceae</taxon>
        <taxon>Streptomyces</taxon>
        <taxon>Streptomyces violaceusniger group</taxon>
    </lineage>
</organism>
<dbReference type="SMART" id="SM00823">
    <property type="entry name" value="PKS_PP"/>
    <property type="match status" value="1"/>
</dbReference>
<evidence type="ECO:0000313" key="7">
    <source>
        <dbReference type="Proteomes" id="UP001354649"/>
    </source>
</evidence>